<dbReference type="InterPro" id="IPR046335">
    <property type="entry name" value="LacI/GalR-like_sensor"/>
</dbReference>
<dbReference type="PANTHER" id="PTHR30146">
    <property type="entry name" value="LACI-RELATED TRANSCRIPTIONAL REPRESSOR"/>
    <property type="match status" value="1"/>
</dbReference>
<sequence length="356" mass="36843">MPTTSRRPSMLDVAARAGVSYQTVSRVLNEPSIVRPETRDRVLEAIVELGYARNRAARALKTTRSALVGVLSDGSSLFGPAETTAAIERAAREAGYSTLLATVAPGEPHAQVASDLVGSGVDGIIVVAGHDGMTPVAEAAARTTPVLSVSSGPLDATGVEVVGVDQASGARAVITHLAGQGMRRIVHVPGPVDWFDARARRRGTEETLIRIGADGECTDPGDWSARSGYRIGTKLAARALPDAIFAANDLMAIGILRALRERGIEVPRDVALVGFDDIEGATYTTPSLTSVAQPFAQLGRAAMHRLLSRLEDGAGAADVPGGPDGVDGTDGADGPDGPPTALAPELVVRESSLRPL</sequence>
<gene>
    <name evidence="6" type="ORF">I8D64_14570</name>
</gene>
<dbReference type="PROSITE" id="PS00356">
    <property type="entry name" value="HTH_LACI_1"/>
    <property type="match status" value="1"/>
</dbReference>
<dbReference type="RefSeq" id="WP_200503523.1">
    <property type="nucleotide sequence ID" value="NZ_JAEDAJ010000011.1"/>
</dbReference>
<dbReference type="InterPro" id="IPR010982">
    <property type="entry name" value="Lambda_DNA-bd_dom_sf"/>
</dbReference>
<protein>
    <submittedName>
        <fullName evidence="6">LacI family DNA-binding transcriptional regulator</fullName>
    </submittedName>
</protein>
<keyword evidence="7" id="KW-1185">Reference proteome</keyword>
<dbReference type="GO" id="GO:0003677">
    <property type="term" value="F:DNA binding"/>
    <property type="evidence" value="ECO:0007669"/>
    <property type="project" value="UniProtKB-KW"/>
</dbReference>
<dbReference type="Gene3D" id="1.10.260.40">
    <property type="entry name" value="lambda repressor-like DNA-binding domains"/>
    <property type="match status" value="1"/>
</dbReference>
<dbReference type="CDD" id="cd01574">
    <property type="entry name" value="PBP1_LacI"/>
    <property type="match status" value="1"/>
</dbReference>
<feature type="compositionally biased region" description="Basic and acidic residues" evidence="4">
    <location>
        <begin position="347"/>
        <end position="356"/>
    </location>
</feature>
<dbReference type="Gene3D" id="3.40.50.2300">
    <property type="match status" value="2"/>
</dbReference>
<dbReference type="Proteomes" id="UP000612352">
    <property type="component" value="Unassembled WGS sequence"/>
</dbReference>
<dbReference type="SUPFAM" id="SSF47413">
    <property type="entry name" value="lambda repressor-like DNA-binding domains"/>
    <property type="match status" value="1"/>
</dbReference>
<dbReference type="EMBL" id="JAEDAJ010000011">
    <property type="protein sequence ID" value="MBK0332622.1"/>
    <property type="molecule type" value="Genomic_DNA"/>
</dbReference>
<keyword evidence="2 6" id="KW-0238">DNA-binding</keyword>
<reference evidence="6 7" key="1">
    <citation type="submission" date="2020-12" db="EMBL/GenBank/DDBJ databases">
        <title>Brachybacterium sp. MASK1Z-5, whole genome shotgun sequence.</title>
        <authorList>
            <person name="Tuo L."/>
        </authorList>
    </citation>
    <scope>NUCLEOTIDE SEQUENCE [LARGE SCALE GENOMIC DNA]</scope>
    <source>
        <strain evidence="6 7">MASK1Z-5</strain>
    </source>
</reference>
<dbReference type="SMART" id="SM00354">
    <property type="entry name" value="HTH_LACI"/>
    <property type="match status" value="1"/>
</dbReference>
<comment type="caution">
    <text evidence="6">The sequence shown here is derived from an EMBL/GenBank/DDBJ whole genome shotgun (WGS) entry which is preliminary data.</text>
</comment>
<keyword evidence="1" id="KW-0805">Transcription regulation</keyword>
<evidence type="ECO:0000256" key="1">
    <source>
        <dbReference type="ARBA" id="ARBA00023015"/>
    </source>
</evidence>
<evidence type="ECO:0000256" key="4">
    <source>
        <dbReference type="SAM" id="MobiDB-lite"/>
    </source>
</evidence>
<proteinExistence type="predicted"/>
<accession>A0ABS1BEP9</accession>
<dbReference type="PROSITE" id="PS50932">
    <property type="entry name" value="HTH_LACI_2"/>
    <property type="match status" value="1"/>
</dbReference>
<evidence type="ECO:0000256" key="3">
    <source>
        <dbReference type="ARBA" id="ARBA00023163"/>
    </source>
</evidence>
<evidence type="ECO:0000259" key="5">
    <source>
        <dbReference type="PROSITE" id="PS50932"/>
    </source>
</evidence>
<evidence type="ECO:0000313" key="6">
    <source>
        <dbReference type="EMBL" id="MBK0332622.1"/>
    </source>
</evidence>
<feature type="domain" description="HTH lacI-type" evidence="5">
    <location>
        <begin position="8"/>
        <end position="62"/>
    </location>
</feature>
<dbReference type="Pfam" id="PF00356">
    <property type="entry name" value="LacI"/>
    <property type="match status" value="1"/>
</dbReference>
<dbReference type="SUPFAM" id="SSF53822">
    <property type="entry name" value="Periplasmic binding protein-like I"/>
    <property type="match status" value="1"/>
</dbReference>
<organism evidence="6 7">
    <name type="scientific">Brachybacterium halotolerans</name>
    <dbReference type="NCBI Taxonomy" id="2795215"/>
    <lineage>
        <taxon>Bacteria</taxon>
        <taxon>Bacillati</taxon>
        <taxon>Actinomycetota</taxon>
        <taxon>Actinomycetes</taxon>
        <taxon>Micrococcales</taxon>
        <taxon>Dermabacteraceae</taxon>
        <taxon>Brachybacterium</taxon>
    </lineage>
</organism>
<evidence type="ECO:0000256" key="2">
    <source>
        <dbReference type="ARBA" id="ARBA00023125"/>
    </source>
</evidence>
<dbReference type="InterPro" id="IPR000843">
    <property type="entry name" value="HTH_LacI"/>
</dbReference>
<evidence type="ECO:0000313" key="7">
    <source>
        <dbReference type="Proteomes" id="UP000612352"/>
    </source>
</evidence>
<dbReference type="PANTHER" id="PTHR30146:SF109">
    <property type="entry name" value="HTH-TYPE TRANSCRIPTIONAL REGULATOR GALS"/>
    <property type="match status" value="1"/>
</dbReference>
<dbReference type="Pfam" id="PF13377">
    <property type="entry name" value="Peripla_BP_3"/>
    <property type="match status" value="1"/>
</dbReference>
<dbReference type="InterPro" id="IPR028082">
    <property type="entry name" value="Peripla_BP_I"/>
</dbReference>
<dbReference type="CDD" id="cd01392">
    <property type="entry name" value="HTH_LacI"/>
    <property type="match status" value="1"/>
</dbReference>
<keyword evidence="3" id="KW-0804">Transcription</keyword>
<feature type="region of interest" description="Disordered" evidence="4">
    <location>
        <begin position="313"/>
        <end position="356"/>
    </location>
</feature>
<name>A0ABS1BEP9_9MICO</name>